<accession>A0A8J2W0F3</accession>
<organism evidence="1 2">
    <name type="scientific">Danaus chrysippus</name>
    <name type="common">African queen</name>
    <dbReference type="NCBI Taxonomy" id="151541"/>
    <lineage>
        <taxon>Eukaryota</taxon>
        <taxon>Metazoa</taxon>
        <taxon>Ecdysozoa</taxon>
        <taxon>Arthropoda</taxon>
        <taxon>Hexapoda</taxon>
        <taxon>Insecta</taxon>
        <taxon>Pterygota</taxon>
        <taxon>Neoptera</taxon>
        <taxon>Endopterygota</taxon>
        <taxon>Lepidoptera</taxon>
        <taxon>Glossata</taxon>
        <taxon>Ditrysia</taxon>
        <taxon>Papilionoidea</taxon>
        <taxon>Nymphalidae</taxon>
        <taxon>Danainae</taxon>
        <taxon>Danaini</taxon>
        <taxon>Danaina</taxon>
        <taxon>Danaus</taxon>
        <taxon>Anosia</taxon>
    </lineage>
</organism>
<comment type="caution">
    <text evidence="1">The sequence shown here is derived from an EMBL/GenBank/DDBJ whole genome shotgun (WGS) entry which is preliminary data.</text>
</comment>
<protein>
    <submittedName>
        <fullName evidence="1">(African queen) hypothetical protein</fullName>
    </submittedName>
</protein>
<keyword evidence="2" id="KW-1185">Reference proteome</keyword>
<proteinExistence type="predicted"/>
<gene>
    <name evidence="1" type="ORF">DCHRY22_LOCUS3660</name>
</gene>
<evidence type="ECO:0000313" key="1">
    <source>
        <dbReference type="EMBL" id="CAG9562300.1"/>
    </source>
</evidence>
<dbReference type="AlphaFoldDB" id="A0A8J2W0F3"/>
<name>A0A8J2W0F3_9NEOP</name>
<evidence type="ECO:0000313" key="2">
    <source>
        <dbReference type="Proteomes" id="UP000789524"/>
    </source>
</evidence>
<reference evidence="1" key="1">
    <citation type="submission" date="2021-09" db="EMBL/GenBank/DDBJ databases">
        <authorList>
            <person name="Martin H S."/>
        </authorList>
    </citation>
    <scope>NUCLEOTIDE SEQUENCE</scope>
</reference>
<dbReference type="Proteomes" id="UP000789524">
    <property type="component" value="Unassembled WGS sequence"/>
</dbReference>
<sequence length="150" mass="16338">MVSGAVLMEGWFGILVSVSVQSGGGHVANSSRVDGFTLRCAVANENCALRALLARVVINAPHHDTQSLRSPTSIGNEYIYSSSLDGRVATLMNLIVIYTTSSNSSRGAGHEHLHETEGGATTVCTRRDEQRSLQSRLRRSEVKYVRHRNN</sequence>
<dbReference type="EMBL" id="CAKASE010000048">
    <property type="protein sequence ID" value="CAG9562300.1"/>
    <property type="molecule type" value="Genomic_DNA"/>
</dbReference>